<dbReference type="Pfam" id="PF18701">
    <property type="entry name" value="DUF5641"/>
    <property type="match status" value="2"/>
</dbReference>
<dbReference type="SMART" id="SM00498">
    <property type="entry name" value="FH2"/>
    <property type="match status" value="1"/>
</dbReference>
<dbReference type="InterPro" id="IPR001878">
    <property type="entry name" value="Znf_CCHC"/>
</dbReference>
<name>A0ABQ9J459_9CUCU</name>
<feature type="domain" description="FH2" evidence="3">
    <location>
        <begin position="777"/>
        <end position="1194"/>
    </location>
</feature>
<dbReference type="InterPro" id="IPR001265">
    <property type="entry name" value="Formin_Cappuccino_subfam"/>
</dbReference>
<dbReference type="PROSITE" id="PS51444">
    <property type="entry name" value="FH2"/>
    <property type="match status" value="1"/>
</dbReference>
<dbReference type="InterPro" id="IPR040676">
    <property type="entry name" value="DUF5641"/>
</dbReference>
<feature type="coiled-coil region" evidence="1">
    <location>
        <begin position="1068"/>
        <end position="1095"/>
    </location>
</feature>
<dbReference type="PRINTS" id="PR00828">
    <property type="entry name" value="FORMIN"/>
</dbReference>
<dbReference type="Gene3D" id="1.20.58.2220">
    <property type="entry name" value="Formin, FH2 domain"/>
    <property type="match status" value="1"/>
</dbReference>
<dbReference type="InterPro" id="IPR023211">
    <property type="entry name" value="DNA_pol_palm_dom_sf"/>
</dbReference>
<dbReference type="InterPro" id="IPR015425">
    <property type="entry name" value="FH2_Formin"/>
</dbReference>
<dbReference type="Pfam" id="PF02181">
    <property type="entry name" value="FH2"/>
    <property type="match status" value="1"/>
</dbReference>
<dbReference type="PANTHER" id="PTHR47331">
    <property type="entry name" value="PHD-TYPE DOMAIN-CONTAINING PROTEIN"/>
    <property type="match status" value="1"/>
</dbReference>
<dbReference type="EMBL" id="JAPWTJ010001396">
    <property type="protein sequence ID" value="KAJ8972049.1"/>
    <property type="molecule type" value="Genomic_DNA"/>
</dbReference>
<evidence type="ECO:0000313" key="5">
    <source>
        <dbReference type="Proteomes" id="UP001162164"/>
    </source>
</evidence>
<gene>
    <name evidence="4" type="ORF">NQ317_001519</name>
</gene>
<keyword evidence="5" id="KW-1185">Reference proteome</keyword>
<comment type="caution">
    <text evidence="4">The sequence shown here is derived from an EMBL/GenBank/DDBJ whole genome shotgun (WGS) entry which is preliminary data.</text>
</comment>
<sequence>MSQQDISKDVCGCYWDTLEKVEDHYNTNIRLERNLIYQSYWNLEKSNYNVIVGMSPLRDFLPTVKLIDNVSHKYVTFILCDWRDFIEHVSNFNERDSTSSHYDGNNFKIKYVDDPGTDIVIVETVENCISLSGKCIEELNAIRSLIDYRLHFLQDLNFADFYENWRDNQSKFAIQWLTWLEHKREINILHAAKGKESVVHGVKVDGFCPDTKETFEFHGCYFHGCEKCFQHGRDVPLQDNETMYSRWESTVAKSERRSVCVLPTVNVVIAAYVTTQARLKLYCYLERLSNRVLYYDTDSVIYVSKKGSYEPETGDFIGDMTNELEVYGKDSYISEFVSGGPKNYAYKVFSTRDNKEKVVCKVKGISLSYEASQLINFDSIKEMVVRPTEPLSILSKHIRRTAEHEVVTVTQTKLYKPNSLKRKFLEDHNSTPYGYKRNKQIPGASTTDTAEPAITTTASSRPPSNHEPMKKNPQEAQQEPPRPGPPTTNTASATSQQQRNVRRGESAVTSAETSAPSLRNLPLAPVHPPFGGFSDLMKQFEILNQNINITETIKAITELNTLLAPVSDPMEKIATLQYFQTQKRQSKQQKGRRCSSTYQKEHTAHPLPPVSINDNIEDIAVLLANQLEIRAVYNTPRNTLTPDDLAELLQSNQTLLIGDLNARHTAWRNRGNNRNGRVLLEYALEENLAILTPDSPTHYPRNNTTPSYIDLIVNKNVTQDIAPISRQELNSDHNLIQFQIGDVPLNQTRRKIYNYKQANWNLYRAIINNRLKLPTNIETPQDIDAAIQDLTGLITLARNQSTESVWQRPREIKRRWQRHRRAVDRDRLTKIEATIRTQIKAHKDATWTNKIESLSTDNNSLWKFTKLLRRPFAPIPTLRTGNNNVMGDEGKSNVMADNLQRVTETRPDNTREQENITVAVNSLQERYNIAPRKLAKLFTSPQELKDIIKYLPNNKAPGPDNIPNILIKNLPKKALYLVNSPELKKVVAIILTLGNYMNGGNMTRGQADGFGLEILSKLKDVKSKDSKITLLHYIVRLYTKKIEYPLGPNFPLPIPEPGDIKRASSVNFDDLRIDLHKLQQQLKACETKYERIIAASTPENLQPFKDKMTAFLEHSKKQLASEFESLEECHRQFILTMKFYLFKPKSGTLESFPPNSFFELWLQFCVDFKDIFKKELIRLEKEKSRRASVEVSKIAKKNRADDPLKKTRPGPLLRSAVATGLCEAGGVGCANPAGGFGARVAASLPTAWPAATHLPAWKKLLKRIGGHSFGDLGKVVAVIEDIGPENVNFKAVTFLTSLTPDPLVTFQRGASLQLHLGQVNTPKDIKEFNTRYATCEATKKQFEDIVEEINLRQLEIDDDYEPNYQELNVIDELYCHIQAVAKRLPPQETPANSAAQASEVEGTPRLPKIDLVNFDGDILKFSLFYETFKSLIHENAKLNNVSKMHYLVSSLSGGAMSLANGLLPTANNYPILWNALIEKYDDKRTLAITYLYQILDFKPIQGENLNSLNFFMEKIDSSVQALLKLQLQDLSDFIITTISLSKLDSETQKLFERSLVSGSIPSYKKLSDFIKEQTKILARTNERVAFAIQQNLCFNCLNPNHMITVCTSPWRCRHHSLLHSNNVPSNAEQTVSNIVTDGGEGTSRGDFPFTISSLYDTEVKYCLQVLVIDKISDQLPTCMVDPHVYQQFRNLVLADNTFYKPGALDGMIGAELVPHIIGSTKFIGPDLPVAIDSTLGFIIMGKARTDEMPKQAQTYCCLTSSLSLEKLVQKFWEVEEVTGFPTLSPEDIECETLYTSSVKRETNGRYVVSLPFKEYPPVMGNSYNLSLRRFYTLERKFRSSPSYQKDYIAAMNDYIQQGHIVLKPKCDPSSEGYYIPHHGVSKVSSSTPLRIVFDAGMKTDRNVSLNDVLFTGEKLQGDLFIMLINFRLFRYAFTSDCKQMYRQIKLCPEHQSYQRLLWRTSTEEPIQTYELSTVAFGVKASPWLAIRTLHQLAQDESDRFPNTSKIMLRDTYMDDFVSSIDSLDSAKILYHELVELFMAGGFQLVKWATNSEELLHQIPETIQSYWKRWHLEYLSGLQSRQKWNTPSFPIKAGLLVIICKDNVPPLQWPVGIIEEVFPGKDGTVRVVRVRTRDGVYNRPATKKFLFVCVRFGNIVKAVTFLTSLTPDPLVTFQRGASLQLHLGQVNTPKDIKEFNTRYATCEATKKQFEDIVEEINLRQLEIDDDYEPNYQELNVIDELYCHIQAVAKRLPPQENSCQLRSASFGGGRTPRLPKIDLVNFDERVAFAIQQNLCFNCLNPNHMITVCTSPWRCRHHSLLHSNNVPSNAEQTVSNIVTDGGEELVEVTFHSLYLRYMTLRLNIDLQVLVIDKISDQLPTCMVDPHVYQQFRNLVLADNTFYKPGALDGMIGAELVPHIIGSTKFIGPDLPVAIDSTLGFIIMGKARTDEMPKQAQTYCCLTSSLSLEKLVQKFWEVEEVTGFPTLSPEDIECETLYTSSVKRETNGRYVVSLPFKEYPPVMGNSYNLSLRRFYTLERKFRSSPSYQKDYIAAMNDYIQQGHIVLKPKCDPSSEGYYIPHHGVSKVSSSTPLRIVFDAGMKTDRNVSLNDVLFTGEKLQGDLFIMLINFRLFRYAFTSDCKQMYRQIKLCPEHQSYQRLLWRTSTEEPIQTYELSTVAFGVKASPWLAIRTLHQLAQDESDRFPNTSKIMLRDTYMDDFVSSIDSLDSAKILYHELVELFMAGGFSIVQSYWKRWHLEYLSGLQSRQKWNTPSFPIKAGLLVIICKDNVPPLQWPVGIIEEVFPRKDSTVRVVRLELAMESIIDPRPRQVNTPKDIKEFNTRYATCEATKRQFEDIVEEGALDGMIGAKLVPYIIGSTKFIGPDLPVAIDSTLGFIIMGKARTDEMPKQAQTYCCLTSSLSLEKLVQKFWEVEERETNGRYVVSLPFKEYPPVMDLLHRIKRTDYIAAMNDYNQQGHIVLRPKCDPSSEGYYIPHHGVSKRLLWRTSTEEPIQTYELSTVAFGVKASPWLAIRTLHQLAQDESDRFPDTSKIMLRDTYMDDFVSSIDSLDSAKILYHELVELFMAGVFNW</sequence>
<evidence type="ECO:0000259" key="3">
    <source>
        <dbReference type="PROSITE" id="PS51444"/>
    </source>
</evidence>
<dbReference type="InterPro" id="IPR005312">
    <property type="entry name" value="DUF1759"/>
</dbReference>
<dbReference type="InterPro" id="IPR043502">
    <property type="entry name" value="DNA/RNA_pol_sf"/>
</dbReference>
<dbReference type="Pfam" id="PF03564">
    <property type="entry name" value="DUF1759"/>
    <property type="match status" value="1"/>
</dbReference>
<feature type="compositionally biased region" description="Basic residues" evidence="2">
    <location>
        <begin position="584"/>
        <end position="593"/>
    </location>
</feature>
<protein>
    <recommendedName>
        <fullName evidence="3">FH2 domain-containing protein</fullName>
    </recommendedName>
</protein>
<feature type="region of interest" description="Disordered" evidence="2">
    <location>
        <begin position="581"/>
        <end position="610"/>
    </location>
</feature>
<reference evidence="4" key="1">
    <citation type="journal article" date="2023" name="Insect Mol. Biol.">
        <title>Genome sequencing provides insights into the evolution of gene families encoding plant cell wall-degrading enzymes in longhorned beetles.</title>
        <authorList>
            <person name="Shin N.R."/>
            <person name="Okamura Y."/>
            <person name="Kirsch R."/>
            <person name="Pauchet Y."/>
        </authorList>
    </citation>
    <scope>NUCLEOTIDE SEQUENCE</scope>
    <source>
        <strain evidence="4">MMC_N1</strain>
    </source>
</reference>
<dbReference type="Gene3D" id="3.60.10.10">
    <property type="entry name" value="Endonuclease/exonuclease/phosphatase"/>
    <property type="match status" value="1"/>
</dbReference>
<feature type="compositionally biased region" description="Polar residues" evidence="2">
    <location>
        <begin position="507"/>
        <end position="517"/>
    </location>
</feature>
<dbReference type="InterPro" id="IPR036691">
    <property type="entry name" value="Endo/exonu/phosph_ase_sf"/>
</dbReference>
<keyword evidence="1" id="KW-0175">Coiled coil</keyword>
<feature type="compositionally biased region" description="Low complexity" evidence="2">
    <location>
        <begin position="446"/>
        <end position="458"/>
    </location>
</feature>
<dbReference type="Pfam" id="PF14529">
    <property type="entry name" value="Exo_endo_phos_2"/>
    <property type="match status" value="1"/>
</dbReference>
<dbReference type="SUPFAM" id="SSF56672">
    <property type="entry name" value="DNA/RNA polymerases"/>
    <property type="match status" value="3"/>
</dbReference>
<evidence type="ECO:0000313" key="4">
    <source>
        <dbReference type="EMBL" id="KAJ8972049.1"/>
    </source>
</evidence>
<dbReference type="SMART" id="SM00343">
    <property type="entry name" value="ZnF_C2HC"/>
    <property type="match status" value="2"/>
</dbReference>
<accession>A0ABQ9J459</accession>
<evidence type="ECO:0000256" key="1">
    <source>
        <dbReference type="SAM" id="Coils"/>
    </source>
</evidence>
<feature type="region of interest" description="Disordered" evidence="2">
    <location>
        <begin position="420"/>
        <end position="523"/>
    </location>
</feature>
<proteinExistence type="predicted"/>
<evidence type="ECO:0000256" key="2">
    <source>
        <dbReference type="SAM" id="MobiDB-lite"/>
    </source>
</evidence>
<dbReference type="Gene3D" id="3.90.1600.10">
    <property type="entry name" value="Palm domain of DNA polymerase"/>
    <property type="match status" value="1"/>
</dbReference>
<dbReference type="InterPro" id="IPR005135">
    <property type="entry name" value="Endo/exonuclease/phosphatase"/>
</dbReference>
<dbReference type="PANTHER" id="PTHR47331:SF5">
    <property type="entry name" value="RIBONUCLEASE H"/>
    <property type="match status" value="1"/>
</dbReference>
<dbReference type="SUPFAM" id="SSF101447">
    <property type="entry name" value="Formin homology 2 domain (FH2 domain)"/>
    <property type="match status" value="1"/>
</dbReference>
<organism evidence="4 5">
    <name type="scientific">Molorchus minor</name>
    <dbReference type="NCBI Taxonomy" id="1323400"/>
    <lineage>
        <taxon>Eukaryota</taxon>
        <taxon>Metazoa</taxon>
        <taxon>Ecdysozoa</taxon>
        <taxon>Arthropoda</taxon>
        <taxon>Hexapoda</taxon>
        <taxon>Insecta</taxon>
        <taxon>Pterygota</taxon>
        <taxon>Neoptera</taxon>
        <taxon>Endopterygota</taxon>
        <taxon>Coleoptera</taxon>
        <taxon>Polyphaga</taxon>
        <taxon>Cucujiformia</taxon>
        <taxon>Chrysomeloidea</taxon>
        <taxon>Cerambycidae</taxon>
        <taxon>Lamiinae</taxon>
        <taxon>Monochamini</taxon>
        <taxon>Molorchus</taxon>
    </lineage>
</organism>
<feature type="compositionally biased region" description="Low complexity" evidence="2">
    <location>
        <begin position="487"/>
        <end position="498"/>
    </location>
</feature>
<dbReference type="Proteomes" id="UP001162164">
    <property type="component" value="Unassembled WGS sequence"/>
</dbReference>
<dbReference type="InterPro" id="IPR042201">
    <property type="entry name" value="FH2_Formin_sf"/>
</dbReference>
<dbReference type="SUPFAM" id="SSF56219">
    <property type="entry name" value="DNase I-like"/>
    <property type="match status" value="1"/>
</dbReference>